<dbReference type="PRINTS" id="PR00634">
    <property type="entry name" value="BETALLERGEN"/>
</dbReference>
<keyword evidence="2" id="KW-0611">Plant defense</keyword>
<dbReference type="InterPro" id="IPR000916">
    <property type="entry name" value="Bet_v_I/MLP"/>
</dbReference>
<dbReference type="AlphaFoldDB" id="A0A1C9KD09"/>
<dbReference type="PANTHER" id="PTHR31213">
    <property type="entry name" value="OS08G0374000 PROTEIN-RELATED"/>
    <property type="match status" value="1"/>
</dbReference>
<evidence type="ECO:0000256" key="2">
    <source>
        <dbReference type="ARBA" id="ARBA00022821"/>
    </source>
</evidence>
<dbReference type="EMBL" id="KU744672">
    <property type="protein sequence ID" value="AOP32358.1"/>
    <property type="molecule type" value="mRNA"/>
</dbReference>
<evidence type="ECO:0000256" key="3">
    <source>
        <dbReference type="ARBA" id="ARBA00023265"/>
    </source>
</evidence>
<evidence type="ECO:0000259" key="4">
    <source>
        <dbReference type="Pfam" id="PF00407"/>
    </source>
</evidence>
<dbReference type="GO" id="GO:0005737">
    <property type="term" value="C:cytoplasm"/>
    <property type="evidence" value="ECO:0007669"/>
    <property type="project" value="TreeGrafter"/>
</dbReference>
<dbReference type="SUPFAM" id="SSF55961">
    <property type="entry name" value="Bet v1-like"/>
    <property type="match status" value="1"/>
</dbReference>
<dbReference type="PANTHER" id="PTHR31213:SF157">
    <property type="entry name" value="MAJOR ALLERGEN MAL D 1-LIKE"/>
    <property type="match status" value="1"/>
</dbReference>
<sequence>MSVYSVRQDYTSKVKAHRLFTALVPERHVVLLKVLPQNFKSIEIVQGDGGVGTIKRTNFSDDFPYKYMVYRIDEMDKENLYGKCTYFEGDGLDKYGAETMVYEIKFEETNQGSRGYEIIHYHPKPGCEVKKDQVGVAINLFKKVEEYLLANPDIYA</sequence>
<dbReference type="GO" id="GO:0038023">
    <property type="term" value="F:signaling receptor activity"/>
    <property type="evidence" value="ECO:0007669"/>
    <property type="project" value="InterPro"/>
</dbReference>
<dbReference type="InterPro" id="IPR050279">
    <property type="entry name" value="Plant_def-hormone_signal"/>
</dbReference>
<reference evidence="6" key="2">
    <citation type="submission" date="2017-07" db="EMBL/GenBank/DDBJ databases">
        <title>RNA-Seq based survey of genes potentially involved in biosynthesis of#profiling secondary metabolites in the genus Hypericum.</title>
        <authorList>
            <person name="Czerankova O."/>
            <person name="Sotak M."/>
            <person name="Nigutova K."/>
            <person name="Baumlein H."/>
            <person name="Altchmied L."/>
            <person name="Cellarova E."/>
        </authorList>
    </citation>
    <scope>NUCLEOTIDE SEQUENCE</scope>
    <source>
        <tissue evidence="6">Leaves</tissue>
    </source>
</reference>
<dbReference type="InterPro" id="IPR023393">
    <property type="entry name" value="START-like_dom_sf"/>
</dbReference>
<dbReference type="GO" id="GO:0009738">
    <property type="term" value="P:abscisic acid-activated signaling pathway"/>
    <property type="evidence" value="ECO:0007669"/>
    <property type="project" value="InterPro"/>
</dbReference>
<dbReference type="InterPro" id="IPR024949">
    <property type="entry name" value="Bet_v_I_allergen"/>
</dbReference>
<dbReference type="CDD" id="cd07816">
    <property type="entry name" value="Bet_v1-like"/>
    <property type="match status" value="1"/>
</dbReference>
<feature type="domain" description="Bet v I/Major latex protein" evidence="4">
    <location>
        <begin position="3"/>
        <end position="151"/>
    </location>
</feature>
<comment type="similarity">
    <text evidence="1">Belongs to the BetVI family.</text>
</comment>
<organism evidence="5">
    <name type="scientific">Hypericum annulatum</name>
    <dbReference type="NCBI Taxonomy" id="708052"/>
    <lineage>
        <taxon>Eukaryota</taxon>
        <taxon>Viridiplantae</taxon>
        <taxon>Streptophyta</taxon>
        <taxon>Embryophyta</taxon>
        <taxon>Tracheophyta</taxon>
        <taxon>Spermatophyta</taxon>
        <taxon>Magnoliopsida</taxon>
        <taxon>eudicotyledons</taxon>
        <taxon>Gunneridae</taxon>
        <taxon>Pentapetalae</taxon>
        <taxon>rosids</taxon>
        <taxon>fabids</taxon>
        <taxon>Malpighiales</taxon>
        <taxon>Hypericaceae</taxon>
        <taxon>Hypericeae</taxon>
        <taxon>Hypericum</taxon>
    </lineage>
</organism>
<evidence type="ECO:0000313" key="5">
    <source>
        <dbReference type="EMBL" id="AOP32358.1"/>
    </source>
</evidence>
<name>A0A1C9KD09_9ROSI</name>
<evidence type="ECO:0000256" key="1">
    <source>
        <dbReference type="ARBA" id="ARBA00009744"/>
    </source>
</evidence>
<proteinExistence type="evidence at transcript level"/>
<dbReference type="GO" id="GO:0004864">
    <property type="term" value="F:protein phosphatase inhibitor activity"/>
    <property type="evidence" value="ECO:0007669"/>
    <property type="project" value="InterPro"/>
</dbReference>
<dbReference type="GO" id="GO:0006952">
    <property type="term" value="P:defense response"/>
    <property type="evidence" value="ECO:0007669"/>
    <property type="project" value="UniProtKB-KW"/>
</dbReference>
<dbReference type="FunFam" id="3.30.530.20:FF:000007">
    <property type="entry name" value="Major pollen allergen Bet v 1-A"/>
    <property type="match status" value="1"/>
</dbReference>
<dbReference type="Gene3D" id="3.30.530.20">
    <property type="match status" value="1"/>
</dbReference>
<reference evidence="5" key="1">
    <citation type="journal article" date="2016" name="Front. Plant Sci.">
        <title>Comparative Transcriptome Reconstruction of Four Hypericum Species Focused on Hypericin Biosynthesis.</title>
        <authorList>
            <person name="Sotak M."/>
            <person name="Czerankova O."/>
            <person name="Klein D."/>
            <person name="Jurcackova Z."/>
            <person name="Li L."/>
            <person name="Cellarova E."/>
        </authorList>
    </citation>
    <scope>NUCLEOTIDE SEQUENCE</scope>
    <source>
        <tissue evidence="5">Leaves</tissue>
    </source>
</reference>
<evidence type="ECO:0000313" key="6">
    <source>
        <dbReference type="EMBL" id="JAW07301.1"/>
    </source>
</evidence>
<keyword evidence="3" id="KW-0568">Pathogenesis-related protein</keyword>
<dbReference type="Pfam" id="PF00407">
    <property type="entry name" value="Bet_v_1"/>
    <property type="match status" value="1"/>
</dbReference>
<dbReference type="GO" id="GO:0010427">
    <property type="term" value="F:abscisic acid binding"/>
    <property type="evidence" value="ECO:0007669"/>
    <property type="project" value="InterPro"/>
</dbReference>
<dbReference type="GO" id="GO:0005634">
    <property type="term" value="C:nucleus"/>
    <property type="evidence" value="ECO:0007669"/>
    <property type="project" value="TreeGrafter"/>
</dbReference>
<accession>A0A1C9KD09</accession>
<dbReference type="EMBL" id="GFSO01000001">
    <property type="protein sequence ID" value="JAW07301.1"/>
    <property type="molecule type" value="Transcribed_RNA"/>
</dbReference>
<protein>
    <submittedName>
        <fullName evidence="6">Pathogenesis related class 10 protein</fullName>
    </submittedName>
    <submittedName>
        <fullName evidence="5">Phenolic oxidative coupling protein POCP1</fullName>
    </submittedName>
</protein>